<proteinExistence type="predicted"/>
<comment type="caution">
    <text evidence="1">The sequence shown here is derived from an EMBL/GenBank/DDBJ whole genome shotgun (WGS) entry which is preliminary data.</text>
</comment>
<accession>A0A8T1RIJ2</accession>
<dbReference type="EMBL" id="CM031809">
    <property type="protein sequence ID" value="KAG6666153.1"/>
    <property type="molecule type" value="Genomic_DNA"/>
</dbReference>
<dbReference type="AlphaFoldDB" id="A0A8T1RIJ2"/>
<name>A0A8T1RIJ2_CARIL</name>
<dbReference type="Proteomes" id="UP000811609">
    <property type="component" value="Chromosome 1"/>
</dbReference>
<evidence type="ECO:0000313" key="2">
    <source>
        <dbReference type="Proteomes" id="UP000811609"/>
    </source>
</evidence>
<organism evidence="1 2">
    <name type="scientific">Carya illinoinensis</name>
    <name type="common">Pecan</name>
    <dbReference type="NCBI Taxonomy" id="32201"/>
    <lineage>
        <taxon>Eukaryota</taxon>
        <taxon>Viridiplantae</taxon>
        <taxon>Streptophyta</taxon>
        <taxon>Embryophyta</taxon>
        <taxon>Tracheophyta</taxon>
        <taxon>Spermatophyta</taxon>
        <taxon>Magnoliopsida</taxon>
        <taxon>eudicotyledons</taxon>
        <taxon>Gunneridae</taxon>
        <taxon>Pentapetalae</taxon>
        <taxon>rosids</taxon>
        <taxon>fabids</taxon>
        <taxon>Fagales</taxon>
        <taxon>Juglandaceae</taxon>
        <taxon>Carya</taxon>
    </lineage>
</organism>
<keyword evidence="2" id="KW-1185">Reference proteome</keyword>
<gene>
    <name evidence="1" type="ORF">CIPAW_01G011200</name>
</gene>
<reference evidence="1" key="1">
    <citation type="submission" date="2020-12" db="EMBL/GenBank/DDBJ databases">
        <title>WGS assembly of Carya illinoinensis cv. Pawnee.</title>
        <authorList>
            <person name="Platts A."/>
            <person name="Shu S."/>
            <person name="Wright S."/>
            <person name="Barry K."/>
            <person name="Edger P."/>
            <person name="Pires J.C."/>
            <person name="Schmutz J."/>
        </authorList>
    </citation>
    <scope>NUCLEOTIDE SEQUENCE</scope>
    <source>
        <tissue evidence="1">Leaf</tissue>
    </source>
</reference>
<protein>
    <submittedName>
        <fullName evidence="1">Uncharacterized protein</fullName>
    </submittedName>
</protein>
<evidence type="ECO:0000313" key="1">
    <source>
        <dbReference type="EMBL" id="KAG6666153.1"/>
    </source>
</evidence>
<sequence length="30" mass="3412">MEFVGGESDANGQGKRVFLENAMMDLCIWY</sequence>